<dbReference type="NCBIfam" id="TIGR01091">
    <property type="entry name" value="upp"/>
    <property type="match status" value="1"/>
</dbReference>
<evidence type="ECO:0000256" key="9">
    <source>
        <dbReference type="ARBA" id="ARBA00023134"/>
    </source>
</evidence>
<evidence type="ECO:0000256" key="1">
    <source>
        <dbReference type="ARBA" id="ARBA00005180"/>
    </source>
</evidence>
<dbReference type="UniPathway" id="UPA00574">
    <property type="reaction ID" value="UER00636"/>
</dbReference>
<keyword evidence="5 15" id="KW-0328">Glycosyltransferase</keyword>
<dbReference type="InterPro" id="IPR000836">
    <property type="entry name" value="PRTase_dom"/>
</dbReference>
<organism evidence="17 18">
    <name type="scientific">Gemmiger formicilis</name>
    <dbReference type="NCBI Taxonomy" id="745368"/>
    <lineage>
        <taxon>Bacteria</taxon>
        <taxon>Bacillati</taxon>
        <taxon>Bacillota</taxon>
        <taxon>Clostridia</taxon>
        <taxon>Eubacteriales</taxon>
        <taxon>Gemmiger</taxon>
    </lineage>
</organism>
<dbReference type="SUPFAM" id="SSF53271">
    <property type="entry name" value="PRTase-like"/>
    <property type="match status" value="1"/>
</dbReference>
<dbReference type="RefSeq" id="WP_078783459.1">
    <property type="nucleotide sequence ID" value="NZ_CAJKTF010000016.1"/>
</dbReference>
<accession>A0A1T4WDW7</accession>
<evidence type="ECO:0000256" key="6">
    <source>
        <dbReference type="ARBA" id="ARBA00022679"/>
    </source>
</evidence>
<evidence type="ECO:0000256" key="10">
    <source>
        <dbReference type="ARBA" id="ARBA00031082"/>
    </source>
</evidence>
<evidence type="ECO:0000256" key="8">
    <source>
        <dbReference type="ARBA" id="ARBA00022842"/>
    </source>
</evidence>
<dbReference type="InterPro" id="IPR029057">
    <property type="entry name" value="PRTase-like"/>
</dbReference>
<evidence type="ECO:0000256" key="4">
    <source>
        <dbReference type="ARBA" id="ARBA00022533"/>
    </source>
</evidence>
<keyword evidence="4 15" id="KW-0021">Allosteric enzyme</keyword>
<evidence type="ECO:0000256" key="15">
    <source>
        <dbReference type="HAMAP-Rule" id="MF_01218"/>
    </source>
</evidence>
<dbReference type="GO" id="GO:0004845">
    <property type="term" value="F:uracil phosphoribosyltransferase activity"/>
    <property type="evidence" value="ECO:0007669"/>
    <property type="project" value="UniProtKB-UniRule"/>
</dbReference>
<dbReference type="GeneID" id="93336937"/>
<keyword evidence="8 15" id="KW-0460">Magnesium</keyword>
<evidence type="ECO:0000256" key="11">
    <source>
        <dbReference type="ARBA" id="ARBA00052919"/>
    </source>
</evidence>
<dbReference type="GO" id="GO:0005737">
    <property type="term" value="C:cytoplasm"/>
    <property type="evidence" value="ECO:0007669"/>
    <property type="project" value="UniProtKB-ARBA"/>
</dbReference>
<dbReference type="Proteomes" id="UP000190286">
    <property type="component" value="Unassembled WGS sequence"/>
</dbReference>
<dbReference type="HAMAP" id="MF_01218_B">
    <property type="entry name" value="Upp_B"/>
    <property type="match status" value="1"/>
</dbReference>
<feature type="binding site" evidence="15">
    <location>
        <position position="194"/>
    </location>
    <ligand>
        <name>uracil</name>
        <dbReference type="ChEBI" id="CHEBI:17568"/>
    </ligand>
</feature>
<evidence type="ECO:0000256" key="3">
    <source>
        <dbReference type="ARBA" id="ARBA00011894"/>
    </source>
</evidence>
<comment type="activity regulation">
    <text evidence="15">Allosterically activated by GTP.</text>
</comment>
<dbReference type="NCBIfam" id="NF001097">
    <property type="entry name" value="PRK00129.1"/>
    <property type="match status" value="1"/>
</dbReference>
<comment type="pathway">
    <text evidence="1 15">Pyrimidine metabolism; UMP biosynthesis via salvage pathway; UMP from uracil: step 1/1.</text>
</comment>
<evidence type="ECO:0000313" key="17">
    <source>
        <dbReference type="EMBL" id="SKA75526.1"/>
    </source>
</evidence>
<dbReference type="FunFam" id="3.40.50.2020:FF:000003">
    <property type="entry name" value="Uracil phosphoribosyltransferase"/>
    <property type="match status" value="1"/>
</dbReference>
<dbReference type="Gene3D" id="3.40.50.2020">
    <property type="match status" value="1"/>
</dbReference>
<dbReference type="PANTHER" id="PTHR32315:SF4">
    <property type="entry name" value="URACIL PHOSPHORIBOSYLTRANSFERASE, CHLOROPLASTIC"/>
    <property type="match status" value="1"/>
</dbReference>
<evidence type="ECO:0000256" key="5">
    <source>
        <dbReference type="ARBA" id="ARBA00022676"/>
    </source>
</evidence>
<keyword evidence="9 15" id="KW-0342">GTP-binding</keyword>
<feature type="binding site" evidence="15">
    <location>
        <begin position="131"/>
        <end position="139"/>
    </location>
    <ligand>
        <name>5-phospho-alpha-D-ribose 1-diphosphate</name>
        <dbReference type="ChEBI" id="CHEBI:58017"/>
    </ligand>
</feature>
<evidence type="ECO:0000259" key="16">
    <source>
        <dbReference type="Pfam" id="PF14681"/>
    </source>
</evidence>
<dbReference type="GO" id="GO:0005525">
    <property type="term" value="F:GTP binding"/>
    <property type="evidence" value="ECO:0007669"/>
    <property type="project" value="UniProtKB-KW"/>
</dbReference>
<evidence type="ECO:0000256" key="7">
    <source>
        <dbReference type="ARBA" id="ARBA00022741"/>
    </source>
</evidence>
<comment type="function">
    <text evidence="12 15">Catalyzes the conversion of uracil and 5-phospho-alpha-D-ribose 1-diphosphate (PRPP) to UMP and diphosphate.</text>
</comment>
<keyword evidence="18" id="KW-1185">Reference proteome</keyword>
<dbReference type="STRING" id="745368.SAMN02745178_00445"/>
<sequence>MSVVEIVDHPLIQHKISLLRDRNTGTKEFRDLVSEIAMLLCYEATRDLPTEEVEVETPVALARTKVLAGRKLALVPILRAGLGMVDGMLNLIPAAKVGHIGMYRNEETLVPVEYYCKLPNDINEREVFVLDPMLATGGSACDAIGQIKKRGAKHIKFIGLVAAPQGLKALHEAHPDVDIYVGALDEKLNDNGYIVPGLGDAGDRIFGTK</sequence>
<name>A0A1T4WDW7_9FIRM</name>
<feature type="binding site" evidence="15">
    <location>
        <position position="104"/>
    </location>
    <ligand>
        <name>5-phospho-alpha-D-ribose 1-diphosphate</name>
        <dbReference type="ChEBI" id="CHEBI:58017"/>
    </ligand>
</feature>
<dbReference type="GO" id="GO:0000287">
    <property type="term" value="F:magnesium ion binding"/>
    <property type="evidence" value="ECO:0007669"/>
    <property type="project" value="UniProtKB-UniRule"/>
</dbReference>
<protein>
    <recommendedName>
        <fullName evidence="13 15">Uracil phosphoribosyltransferase</fullName>
        <ecNumber evidence="3 15">2.4.2.9</ecNumber>
    </recommendedName>
    <alternativeName>
        <fullName evidence="10 15">UMP pyrophosphorylase</fullName>
    </alternativeName>
    <alternativeName>
        <fullName evidence="14 15">UPRTase</fullName>
    </alternativeName>
</protein>
<comment type="cofactor">
    <cofactor evidence="15">
        <name>Mg(2+)</name>
        <dbReference type="ChEBI" id="CHEBI:18420"/>
    </cofactor>
    <text evidence="15">Binds 1 Mg(2+) ion per subunit. The magnesium is bound as Mg-PRPP.</text>
</comment>
<comment type="similarity">
    <text evidence="2 15">Belongs to the UPRTase family.</text>
</comment>
<dbReference type="CDD" id="cd06223">
    <property type="entry name" value="PRTases_typeI"/>
    <property type="match status" value="1"/>
</dbReference>
<gene>
    <name evidence="15" type="primary">upp</name>
    <name evidence="17" type="ORF">SAMN02745178_00445</name>
</gene>
<dbReference type="Pfam" id="PF14681">
    <property type="entry name" value="UPRTase"/>
    <property type="match status" value="1"/>
</dbReference>
<dbReference type="InterPro" id="IPR005765">
    <property type="entry name" value="UPRT"/>
</dbReference>
<dbReference type="PANTHER" id="PTHR32315">
    <property type="entry name" value="ADENINE PHOSPHORIBOSYLTRANSFERASE"/>
    <property type="match status" value="1"/>
</dbReference>
<evidence type="ECO:0000256" key="12">
    <source>
        <dbReference type="ARBA" id="ARBA00056901"/>
    </source>
</evidence>
<keyword evidence="6 15" id="KW-0808">Transferase</keyword>
<comment type="catalytic activity">
    <reaction evidence="11 15">
        <text>UMP + diphosphate = 5-phospho-alpha-D-ribose 1-diphosphate + uracil</text>
        <dbReference type="Rhea" id="RHEA:13017"/>
        <dbReference type="ChEBI" id="CHEBI:17568"/>
        <dbReference type="ChEBI" id="CHEBI:33019"/>
        <dbReference type="ChEBI" id="CHEBI:57865"/>
        <dbReference type="ChEBI" id="CHEBI:58017"/>
        <dbReference type="EC" id="2.4.2.9"/>
    </reaction>
</comment>
<dbReference type="AlphaFoldDB" id="A0A1T4WDW7"/>
<reference evidence="17 18" key="1">
    <citation type="submission" date="2017-02" db="EMBL/GenBank/DDBJ databases">
        <authorList>
            <person name="Peterson S.W."/>
        </authorList>
    </citation>
    <scope>NUCLEOTIDE SEQUENCE [LARGE SCALE GENOMIC DNA]</scope>
    <source>
        <strain evidence="17 18">ATCC 27749</strain>
    </source>
</reference>
<dbReference type="OrthoDB" id="9781675at2"/>
<dbReference type="InterPro" id="IPR050054">
    <property type="entry name" value="UPRTase/APRTase"/>
</dbReference>
<dbReference type="GO" id="GO:0006223">
    <property type="term" value="P:uracil salvage"/>
    <property type="evidence" value="ECO:0007669"/>
    <property type="project" value="InterPro"/>
</dbReference>
<proteinExistence type="inferred from homology"/>
<dbReference type="EMBL" id="FUYF01000002">
    <property type="protein sequence ID" value="SKA75526.1"/>
    <property type="molecule type" value="Genomic_DNA"/>
</dbReference>
<evidence type="ECO:0000256" key="2">
    <source>
        <dbReference type="ARBA" id="ARBA00009516"/>
    </source>
</evidence>
<keyword evidence="7 15" id="KW-0547">Nucleotide-binding</keyword>
<evidence type="ECO:0000313" key="18">
    <source>
        <dbReference type="Proteomes" id="UP000190286"/>
    </source>
</evidence>
<feature type="domain" description="Phosphoribosyltransferase" evidence="16">
    <location>
        <begin position="7"/>
        <end position="208"/>
    </location>
</feature>
<feature type="binding site" evidence="15">
    <location>
        <position position="200"/>
    </location>
    <ligand>
        <name>5-phospho-alpha-D-ribose 1-diphosphate</name>
        <dbReference type="ChEBI" id="CHEBI:58017"/>
    </ligand>
</feature>
<feature type="binding site" evidence="15">
    <location>
        <begin position="199"/>
        <end position="201"/>
    </location>
    <ligand>
        <name>uracil</name>
        <dbReference type="ChEBI" id="CHEBI:17568"/>
    </ligand>
</feature>
<dbReference type="InterPro" id="IPR034332">
    <property type="entry name" value="Upp_B"/>
</dbReference>
<dbReference type="EC" id="2.4.2.9" evidence="3 15"/>
<evidence type="ECO:0000256" key="13">
    <source>
        <dbReference type="ARBA" id="ARBA00072146"/>
    </source>
</evidence>
<feature type="binding site" evidence="15">
    <location>
        <position position="79"/>
    </location>
    <ligand>
        <name>5-phospho-alpha-D-ribose 1-diphosphate</name>
        <dbReference type="ChEBI" id="CHEBI:58017"/>
    </ligand>
</feature>
<dbReference type="GO" id="GO:0044206">
    <property type="term" value="P:UMP salvage"/>
    <property type="evidence" value="ECO:0007669"/>
    <property type="project" value="UniProtKB-UniRule"/>
</dbReference>
<evidence type="ECO:0000256" key="14">
    <source>
        <dbReference type="ARBA" id="ARBA00079807"/>
    </source>
</evidence>